<dbReference type="EMBL" id="JAXOVC010000006">
    <property type="protein sequence ID" value="KAK4500845.1"/>
    <property type="molecule type" value="Genomic_DNA"/>
</dbReference>
<feature type="region of interest" description="Disordered" evidence="2">
    <location>
        <begin position="455"/>
        <end position="490"/>
    </location>
</feature>
<evidence type="ECO:0000313" key="4">
    <source>
        <dbReference type="Proteomes" id="UP001305779"/>
    </source>
</evidence>
<comment type="caution">
    <text evidence="3">The sequence shown here is derived from an EMBL/GenBank/DDBJ whole genome shotgun (WGS) entry which is preliminary data.</text>
</comment>
<feature type="coiled-coil region" evidence="1">
    <location>
        <begin position="300"/>
        <end position="334"/>
    </location>
</feature>
<gene>
    <name evidence="3" type="ORF">PRZ48_009037</name>
</gene>
<reference evidence="3 4" key="1">
    <citation type="journal article" date="2023" name="G3 (Bethesda)">
        <title>A chromosome-level genome assembly of Zasmidium syzygii isolated from banana leaves.</title>
        <authorList>
            <person name="van Westerhoven A.C."/>
            <person name="Mehrabi R."/>
            <person name="Talebi R."/>
            <person name="Steentjes M.B.F."/>
            <person name="Corcolon B."/>
            <person name="Chong P.A."/>
            <person name="Kema G.H.J."/>
            <person name="Seidl M.F."/>
        </authorList>
    </citation>
    <scope>NUCLEOTIDE SEQUENCE [LARGE SCALE GENOMIC DNA]</scope>
    <source>
        <strain evidence="3 4">P124</strain>
    </source>
</reference>
<feature type="compositionally biased region" description="Acidic residues" evidence="2">
    <location>
        <begin position="455"/>
        <end position="474"/>
    </location>
</feature>
<feature type="compositionally biased region" description="Basic and acidic residues" evidence="2">
    <location>
        <begin position="575"/>
        <end position="597"/>
    </location>
</feature>
<feature type="region of interest" description="Disordered" evidence="2">
    <location>
        <begin position="162"/>
        <end position="181"/>
    </location>
</feature>
<feature type="region of interest" description="Disordered" evidence="2">
    <location>
        <begin position="568"/>
        <end position="597"/>
    </location>
</feature>
<evidence type="ECO:0000313" key="3">
    <source>
        <dbReference type="EMBL" id="KAK4500845.1"/>
    </source>
</evidence>
<keyword evidence="1" id="KW-0175">Coiled coil</keyword>
<dbReference type="Proteomes" id="UP001305779">
    <property type="component" value="Unassembled WGS sequence"/>
</dbReference>
<name>A0ABR0EHU7_ZASCE</name>
<feature type="region of interest" description="Disordered" evidence="2">
    <location>
        <begin position="32"/>
        <end position="57"/>
    </location>
</feature>
<keyword evidence="4" id="KW-1185">Reference proteome</keyword>
<accession>A0ABR0EHU7</accession>
<evidence type="ECO:0000256" key="2">
    <source>
        <dbReference type="SAM" id="MobiDB-lite"/>
    </source>
</evidence>
<feature type="compositionally biased region" description="Basic and acidic residues" evidence="2">
    <location>
        <begin position="47"/>
        <end position="57"/>
    </location>
</feature>
<organism evidence="3 4">
    <name type="scientific">Zasmidium cellare</name>
    <name type="common">Wine cellar mold</name>
    <name type="synonym">Racodium cellare</name>
    <dbReference type="NCBI Taxonomy" id="395010"/>
    <lineage>
        <taxon>Eukaryota</taxon>
        <taxon>Fungi</taxon>
        <taxon>Dikarya</taxon>
        <taxon>Ascomycota</taxon>
        <taxon>Pezizomycotina</taxon>
        <taxon>Dothideomycetes</taxon>
        <taxon>Dothideomycetidae</taxon>
        <taxon>Mycosphaerellales</taxon>
        <taxon>Mycosphaerellaceae</taxon>
        <taxon>Zasmidium</taxon>
    </lineage>
</organism>
<protein>
    <submittedName>
        <fullName evidence="3">Uncharacterized protein</fullName>
    </submittedName>
</protein>
<proteinExistence type="predicted"/>
<evidence type="ECO:0000256" key="1">
    <source>
        <dbReference type="SAM" id="Coils"/>
    </source>
</evidence>
<sequence length="597" mass="66160">MAAPKTDLYSNAHQQYALYKHLPTVMIPSSQTSAGEKFQHGSKRKHEKTEHQQRAVKSPKVDQDMYYAYRQAMVDGIAIRDLKATQGHQAASEAAVDQGGKASAASSFKTTPTTTFVPSAVQDQVAVLRPGLWKPFWQHMEGRTQAEIERAEGLIMAKWPIPSRPSVSPLTPPPKDGEEKSNEDLALVALSFEDSVFIPPGNGGDINKRDIPIFTDRHQSMMTSPSTYQAIMSQKMTELKEAQAKVEDGFLQAYKVLCDLKAAHASLEVDETKTREQGLEDQAVRDADLNAREKQLCEGEQKLEKSKEEVEEREKELRIRCEDMQKREEELRLREAKVKEFKEGIPAAISAYQRPQVGEEKDQDTSKMLLIAAGACIPASDTRPQEMSGMIQSAESTLASPSPLPKETSGSQKVIIIKRRRDQQVVRITTGGCRPASPATRARMAKYKYVYESDLSGDESDMNTSEEEDEESVEDSPLPIARPTTGPMSISSNLRAKFGIKPDGHDSTEFKEAELILEGSVVSPSNATAVCTMLSDEPVGHQVKPEEEIQTPPTAGRFWGYIPRSSDISAAAPNSEKRGESDLAHVTREWRERGKMA</sequence>